<dbReference type="AlphaFoldDB" id="A0AAD2Q729"/>
<dbReference type="Proteomes" id="UP001295794">
    <property type="component" value="Unassembled WGS sequence"/>
</dbReference>
<feature type="region of interest" description="Disordered" evidence="1">
    <location>
        <begin position="1"/>
        <end position="47"/>
    </location>
</feature>
<protein>
    <submittedName>
        <fullName evidence="2">Uncharacterized protein</fullName>
    </submittedName>
</protein>
<accession>A0AAD2Q729</accession>
<proteinExistence type="predicted"/>
<gene>
    <name evidence="2" type="ORF">MYCIT1_LOCUS36219</name>
</gene>
<evidence type="ECO:0000313" key="2">
    <source>
        <dbReference type="EMBL" id="CAK5283583.1"/>
    </source>
</evidence>
<comment type="caution">
    <text evidence="2">The sequence shown here is derived from an EMBL/GenBank/DDBJ whole genome shotgun (WGS) entry which is preliminary data.</text>
</comment>
<keyword evidence="3" id="KW-1185">Reference proteome</keyword>
<organism evidence="2 3">
    <name type="scientific">Mycena citricolor</name>
    <dbReference type="NCBI Taxonomy" id="2018698"/>
    <lineage>
        <taxon>Eukaryota</taxon>
        <taxon>Fungi</taxon>
        <taxon>Dikarya</taxon>
        <taxon>Basidiomycota</taxon>
        <taxon>Agaricomycotina</taxon>
        <taxon>Agaricomycetes</taxon>
        <taxon>Agaricomycetidae</taxon>
        <taxon>Agaricales</taxon>
        <taxon>Marasmiineae</taxon>
        <taxon>Mycenaceae</taxon>
        <taxon>Mycena</taxon>
    </lineage>
</organism>
<evidence type="ECO:0000256" key="1">
    <source>
        <dbReference type="SAM" id="MobiDB-lite"/>
    </source>
</evidence>
<sequence length="89" mass="10199">MGGRHGRLGCPGSRFNEGLSRVRMRRGEKPSRQNHSKMWSSRSRTRTRGLTTWGASCYLRYHTYGVATRSPPICTDCAPRSDRLLETRE</sequence>
<evidence type="ECO:0000313" key="3">
    <source>
        <dbReference type="Proteomes" id="UP001295794"/>
    </source>
</evidence>
<name>A0AAD2Q729_9AGAR</name>
<reference evidence="2" key="1">
    <citation type="submission" date="2023-11" db="EMBL/GenBank/DDBJ databases">
        <authorList>
            <person name="De Vega J J."/>
            <person name="De Vega J J."/>
        </authorList>
    </citation>
    <scope>NUCLEOTIDE SEQUENCE</scope>
</reference>
<dbReference type="EMBL" id="CAVNYO010000468">
    <property type="protein sequence ID" value="CAK5283583.1"/>
    <property type="molecule type" value="Genomic_DNA"/>
</dbReference>